<dbReference type="EMBL" id="NMTZ01000014">
    <property type="protein sequence ID" value="PDX84431.1"/>
    <property type="molecule type" value="Genomic_DNA"/>
</dbReference>
<dbReference type="InterPro" id="IPR036105">
    <property type="entry name" value="DiNase_FeMo-co_biosyn_sf"/>
</dbReference>
<dbReference type="Proteomes" id="UP000220480">
    <property type="component" value="Unassembled WGS sequence"/>
</dbReference>
<reference evidence="2 3" key="1">
    <citation type="journal article" date="2017" name="Front. Microbiol.">
        <title>New Insights into the Diversity of the Genus Faecalibacterium.</title>
        <authorList>
            <person name="Benevides L."/>
            <person name="Burman S."/>
            <person name="Martin R."/>
            <person name="Robert V."/>
            <person name="Thomas M."/>
            <person name="Miquel S."/>
            <person name="Chain F."/>
            <person name="Sokol H."/>
            <person name="Bermudez-Humaran L.G."/>
            <person name="Morrison M."/>
            <person name="Langella P."/>
            <person name="Azevedo V.A."/>
            <person name="Chatel J.M."/>
            <person name="Soares S."/>
        </authorList>
    </citation>
    <scope>NUCLEOTIDE SEQUENCE [LARGE SCALE GENOMIC DNA]</scope>
    <source>
        <strain evidence="2 3">CNCM I 4644</strain>
    </source>
</reference>
<dbReference type="Pfam" id="PF02579">
    <property type="entry name" value="Nitro_FeMo-Co"/>
    <property type="match status" value="1"/>
</dbReference>
<feature type="domain" description="Dinitrogenase iron-molybdenum cofactor biosynthesis" evidence="1">
    <location>
        <begin position="9"/>
        <end position="96"/>
    </location>
</feature>
<dbReference type="PANTHER" id="PTHR42983:SF1">
    <property type="entry name" value="IRON-MOLYBDENUM PROTEIN"/>
    <property type="match status" value="1"/>
</dbReference>
<proteinExistence type="predicted"/>
<comment type="caution">
    <text evidence="2">The sequence shown here is derived from an EMBL/GenBank/DDBJ whole genome shotgun (WGS) entry which is preliminary data.</text>
</comment>
<evidence type="ECO:0000313" key="2">
    <source>
        <dbReference type="EMBL" id="PDX84431.1"/>
    </source>
</evidence>
<dbReference type="InterPro" id="IPR003731">
    <property type="entry name" value="Di-Nase_FeMo-co_biosynth"/>
</dbReference>
<sequence>MKIAIPYENGQVFQHFGHSAQFKLYTAEEGRITSAEVVSTDGQGHGALVGFLVRNGVNVLLCGGIGGGAQMALAQAGIRLCGGITGDADSAAAAYLAGTLVFDPNARCTHHDHEEGHNCGSHACHADKGGCAGNCH</sequence>
<dbReference type="AlphaFoldDB" id="A0A2A7AZG3"/>
<evidence type="ECO:0000259" key="1">
    <source>
        <dbReference type="Pfam" id="PF02579"/>
    </source>
</evidence>
<protein>
    <submittedName>
        <fullName evidence="2">Dinitrogenase iron-molybdenum cofactor biosynthesis protein</fullName>
    </submittedName>
</protein>
<dbReference type="RefSeq" id="WP_097779226.1">
    <property type="nucleotide sequence ID" value="NZ_NMTZ01000014.1"/>
</dbReference>
<gene>
    <name evidence="2" type="ORF">CGS59_05700</name>
</gene>
<name>A0A2A7AZG3_9FIRM</name>
<dbReference type="SUPFAM" id="SSF53146">
    <property type="entry name" value="Nitrogenase accessory factor-like"/>
    <property type="match status" value="1"/>
</dbReference>
<accession>A0A2A7AZG3</accession>
<organism evidence="2 3">
    <name type="scientific">Faecalibacterium prausnitzii</name>
    <dbReference type="NCBI Taxonomy" id="853"/>
    <lineage>
        <taxon>Bacteria</taxon>
        <taxon>Bacillati</taxon>
        <taxon>Bacillota</taxon>
        <taxon>Clostridia</taxon>
        <taxon>Eubacteriales</taxon>
        <taxon>Oscillospiraceae</taxon>
        <taxon>Faecalibacterium</taxon>
    </lineage>
</organism>
<dbReference type="PANTHER" id="PTHR42983">
    <property type="entry name" value="DINITROGENASE IRON-MOLYBDENUM COFACTOR PROTEIN-RELATED"/>
    <property type="match status" value="1"/>
</dbReference>
<dbReference type="Gene3D" id="3.30.420.130">
    <property type="entry name" value="Dinitrogenase iron-molybdenum cofactor biosynthesis domain"/>
    <property type="match status" value="1"/>
</dbReference>
<evidence type="ECO:0000313" key="3">
    <source>
        <dbReference type="Proteomes" id="UP000220480"/>
    </source>
</evidence>